<proteinExistence type="predicted"/>
<dbReference type="AlphaFoldDB" id="A0A177AAP8"/>
<sequence length="122" mass="13829">MSFIMRASTRAAAAVRRMATPAQARCFSVSSSQFLKETAGDNRNQGEAYERAKQEQLRLKKEGKNEWNPDLASASEENVHADRDYPDIDIKELQREAKERAEREAREAKSGKTEDPVSRIKS</sequence>
<dbReference type="Proteomes" id="UP000077154">
    <property type="component" value="Unassembled WGS sequence"/>
</dbReference>
<reference evidence="2" key="1">
    <citation type="submission" date="2016-03" db="EMBL/GenBank/DDBJ databases">
        <title>Updated assembly of Pseudogymnoascus destructans, the fungus causing white-nose syndrome of bats.</title>
        <authorList>
            <person name="Palmer J.M."/>
            <person name="Drees K.P."/>
            <person name="Foster J.T."/>
            <person name="Lindner D.L."/>
        </authorList>
    </citation>
    <scope>NUCLEOTIDE SEQUENCE [LARGE SCALE GENOMIC DNA]</scope>
    <source>
        <strain evidence="2">20631-21</strain>
    </source>
</reference>
<dbReference type="eggNOG" id="ENOG502SEH2">
    <property type="taxonomic scope" value="Eukaryota"/>
</dbReference>
<dbReference type="EMBL" id="KV441394">
    <property type="protein sequence ID" value="OAF59218.2"/>
    <property type="molecule type" value="Genomic_DNA"/>
</dbReference>
<protein>
    <submittedName>
        <fullName evidence="2">Uncharacterized protein</fullName>
    </submittedName>
</protein>
<feature type="compositionally biased region" description="Basic and acidic residues" evidence="1">
    <location>
        <begin position="77"/>
        <end position="122"/>
    </location>
</feature>
<dbReference type="RefSeq" id="XP_024324502.1">
    <property type="nucleotide sequence ID" value="XM_024468051.1"/>
</dbReference>
<gene>
    <name evidence="2" type="ORF">VC83_04418</name>
</gene>
<accession>A0A177AAP8</accession>
<dbReference type="VEuPathDB" id="FungiDB:GMDG_01882"/>
<dbReference type="GeneID" id="36287490"/>
<organism evidence="2">
    <name type="scientific">Pseudogymnoascus destructans</name>
    <dbReference type="NCBI Taxonomy" id="655981"/>
    <lineage>
        <taxon>Eukaryota</taxon>
        <taxon>Fungi</taxon>
        <taxon>Dikarya</taxon>
        <taxon>Ascomycota</taxon>
        <taxon>Pezizomycotina</taxon>
        <taxon>Leotiomycetes</taxon>
        <taxon>Thelebolales</taxon>
        <taxon>Thelebolaceae</taxon>
        <taxon>Pseudogymnoascus</taxon>
    </lineage>
</organism>
<evidence type="ECO:0000313" key="2">
    <source>
        <dbReference type="EMBL" id="OAF59218.2"/>
    </source>
</evidence>
<evidence type="ECO:0000256" key="1">
    <source>
        <dbReference type="SAM" id="MobiDB-lite"/>
    </source>
</evidence>
<dbReference type="OrthoDB" id="529205at2759"/>
<feature type="region of interest" description="Disordered" evidence="1">
    <location>
        <begin position="60"/>
        <end position="122"/>
    </location>
</feature>
<name>A0A177AAP8_9PEZI</name>